<gene>
    <name evidence="1" type="ORF">ACCUM_2552</name>
</gene>
<protein>
    <submittedName>
        <fullName evidence="1">Uncharacterized protein</fullName>
    </submittedName>
</protein>
<dbReference type="AlphaFoldDB" id="A0A5S4EHX3"/>
<keyword evidence="2" id="KW-1185">Reference proteome</keyword>
<reference evidence="1 2" key="1">
    <citation type="submission" date="2019-04" db="EMBL/GenBank/DDBJ databases">
        <title>A novel phosphate-accumulating bacterium identified in bioreactor for phosphate removal from wastewater.</title>
        <authorList>
            <person name="Kotlyarov R.Y."/>
            <person name="Beletsky A.V."/>
            <person name="Kallistova A.Y."/>
            <person name="Dorofeev A.G."/>
            <person name="Nikolaev Y.Y."/>
            <person name="Pimenov N.V."/>
            <person name="Ravin N.V."/>
            <person name="Mardanov A.V."/>
        </authorList>
    </citation>
    <scope>NUCLEOTIDE SEQUENCE [LARGE SCALE GENOMIC DNA]</scope>
    <source>
        <strain evidence="1 2">Bin19</strain>
    </source>
</reference>
<organism evidence="1 2">
    <name type="scientific">Candidatus Accumulibacter phosphatis</name>
    <dbReference type="NCBI Taxonomy" id="327160"/>
    <lineage>
        <taxon>Bacteria</taxon>
        <taxon>Pseudomonadati</taxon>
        <taxon>Pseudomonadota</taxon>
        <taxon>Betaproteobacteria</taxon>
        <taxon>Candidatus Accumulibacter</taxon>
    </lineage>
</organism>
<evidence type="ECO:0000313" key="1">
    <source>
        <dbReference type="EMBL" id="TMQ74881.1"/>
    </source>
</evidence>
<dbReference type="Proteomes" id="UP000306324">
    <property type="component" value="Unassembled WGS sequence"/>
</dbReference>
<accession>A0A5S4EHX3</accession>
<proteinExistence type="predicted"/>
<evidence type="ECO:0000313" key="2">
    <source>
        <dbReference type="Proteomes" id="UP000306324"/>
    </source>
</evidence>
<comment type="caution">
    <text evidence="1">The sequence shown here is derived from an EMBL/GenBank/DDBJ whole genome shotgun (WGS) entry which is preliminary data.</text>
</comment>
<sequence>MHHVAVPDLAGASSDKTAPFLGQARRAGDLRQALLLEQAVDARTRQGPPRDGAGDFEQALDLADRAAGVLALGGENCRLDGGGEFRLAAIGPHLGDQSVEAAGPVAVIPPSIVFSPRERRSVPGITYSRAASSRRIFCNSPCGSCRWLISGPWIEKRNSACGSIWFMGTPRVTAFGRSGAHSRRQGLLLHRPSVNGA</sequence>
<dbReference type="EMBL" id="SWAD01000140">
    <property type="protein sequence ID" value="TMQ74881.1"/>
    <property type="molecule type" value="Genomic_DNA"/>
</dbReference>
<name>A0A5S4EHX3_9PROT</name>